<keyword evidence="2" id="KW-0614">Plasmid</keyword>
<dbReference type="AlphaFoldDB" id="A0A1D7TU91"/>
<dbReference type="Proteomes" id="UP000094723">
    <property type="component" value="Plasmid pLS_1"/>
</dbReference>
<organism evidence="2 3">
    <name type="scientific">Ligilactobacillus salivarius</name>
    <dbReference type="NCBI Taxonomy" id="1624"/>
    <lineage>
        <taxon>Bacteria</taxon>
        <taxon>Bacillati</taxon>
        <taxon>Bacillota</taxon>
        <taxon>Bacilli</taxon>
        <taxon>Lactobacillales</taxon>
        <taxon>Lactobacillaceae</taxon>
        <taxon>Ligilactobacillus</taxon>
    </lineage>
</organism>
<name>A0A1D7TU91_9LACO</name>
<dbReference type="EMBL" id="CP017108">
    <property type="protein sequence ID" value="AOO74321.1"/>
    <property type="molecule type" value="Genomic_DNA"/>
</dbReference>
<protein>
    <submittedName>
        <fullName evidence="2">Uncharacterized protein</fullName>
    </submittedName>
</protein>
<evidence type="ECO:0000313" key="1">
    <source>
        <dbReference type="EMBL" id="AOO74321.1"/>
    </source>
</evidence>
<sequence>MGKKHITFRMNEQVETQLNILELMIKDKPERFLHAPENRSALINLMLGDYANFLITNFKKGKSYDTLKKQLTDLNTRKPISKNERLIQANFDKLSAILYLLISTNQSLQRLDMNDWRNIQSMYKQGTVEHEIYNKLKDMVEEDKIRAVKNAKQVGRRIKE</sequence>
<dbReference type="RefSeq" id="WP_069469532.1">
    <property type="nucleotide sequence ID" value="NZ_CP017108.1"/>
</dbReference>
<reference evidence="2 3" key="1">
    <citation type="submission" date="2016-09" db="EMBL/GenBank/DDBJ databases">
        <title>Complete Genome Sequence of Lactobacillus salivarius Jin.</title>
        <authorList>
            <person name="Jin N."/>
            <person name="Li C."/>
            <person name="Wang M."/>
            <person name="Ren D."/>
            <person name="Di Y."/>
            <person name="Pan R."/>
            <person name="Du S."/>
            <person name="Lu H."/>
            <person name="Li X."/>
            <person name="Tian M."/>
        </authorList>
    </citation>
    <scope>NUCLEOTIDE SEQUENCE [LARGE SCALE GENOMIC DNA]</scope>
    <source>
        <strain evidence="2 3">CICC 23174</strain>
        <plasmid evidence="2">pLS_1</plasmid>
        <plasmid evidence="3">pls_1 sequence</plasmid>
    </source>
</reference>
<proteinExistence type="predicted"/>
<dbReference type="EMBL" id="CP017108">
    <property type="protein sequence ID" value="AOO74527.1"/>
    <property type="molecule type" value="Genomic_DNA"/>
</dbReference>
<geneLocation type="plasmid" evidence="3">
    <name>pls_1 sequence</name>
</geneLocation>
<evidence type="ECO:0000313" key="3">
    <source>
        <dbReference type="Proteomes" id="UP000094723"/>
    </source>
</evidence>
<evidence type="ECO:0000313" key="2">
    <source>
        <dbReference type="EMBL" id="AOO74527.1"/>
    </source>
</evidence>
<gene>
    <name evidence="1" type="ORF">BHF65_08525</name>
    <name evidence="2" type="ORF">BHF65_09685</name>
</gene>
<accession>A0A1D7TU91</accession>
<geneLocation type="plasmid" evidence="2">
    <name>pLS_1</name>
</geneLocation>